<keyword evidence="3" id="KW-1185">Reference proteome</keyword>
<dbReference type="AlphaFoldDB" id="A0A8H6L0L1"/>
<dbReference type="OrthoDB" id="62952at2759"/>
<dbReference type="EMBL" id="JACCJC010000061">
    <property type="protein sequence ID" value="KAF6231061.1"/>
    <property type="molecule type" value="Genomic_DNA"/>
</dbReference>
<evidence type="ECO:0000313" key="3">
    <source>
        <dbReference type="Proteomes" id="UP000578531"/>
    </source>
</evidence>
<gene>
    <name evidence="2" type="ORF">HO173_010761</name>
</gene>
<dbReference type="RefSeq" id="XP_037160494.1">
    <property type="nucleotide sequence ID" value="XM_037312646.1"/>
</dbReference>
<organism evidence="2 3">
    <name type="scientific">Letharia columbiana</name>
    <dbReference type="NCBI Taxonomy" id="112416"/>
    <lineage>
        <taxon>Eukaryota</taxon>
        <taxon>Fungi</taxon>
        <taxon>Dikarya</taxon>
        <taxon>Ascomycota</taxon>
        <taxon>Pezizomycotina</taxon>
        <taxon>Lecanoromycetes</taxon>
        <taxon>OSLEUM clade</taxon>
        <taxon>Lecanoromycetidae</taxon>
        <taxon>Lecanorales</taxon>
        <taxon>Lecanorineae</taxon>
        <taxon>Parmeliaceae</taxon>
        <taxon>Letharia</taxon>
    </lineage>
</organism>
<keyword evidence="1" id="KW-0732">Signal</keyword>
<proteinExistence type="predicted"/>
<sequence length="270" mass="30967">MSIRVLLILAPPALLSAVSTQMQRDASDVVYSAKNTFFVPLGSIDDDGWWCIHQPFPQVKRLDIAFDMQDITENIAYTLQCVKYRQDGPDGTSRRTPFEELTNAERWDLLREKNKEGLTFDIWSSTISAWLGIDGLDLLRLDLTNCRYPVGRCRMGQTLLGYLDGNGYSYGHPKRIEIVGMLEREQHICRDMLAHSGKIPLDCVFFVDGQGCTCKVSSPIYRILVRTIDRPLRKEQAATQKFQVLTKVLIEKLSIDFHGIKLIPRWERRN</sequence>
<name>A0A8H6L0L1_9LECA</name>
<accession>A0A8H6L0L1</accession>
<evidence type="ECO:0000313" key="2">
    <source>
        <dbReference type="EMBL" id="KAF6231061.1"/>
    </source>
</evidence>
<reference evidence="2 3" key="1">
    <citation type="journal article" date="2020" name="Genomics">
        <title>Complete, high-quality genomes from long-read metagenomic sequencing of two wolf lichen thalli reveals enigmatic genome architecture.</title>
        <authorList>
            <person name="McKenzie S.K."/>
            <person name="Walston R.F."/>
            <person name="Allen J.L."/>
        </authorList>
    </citation>
    <scope>NUCLEOTIDE SEQUENCE [LARGE SCALE GENOMIC DNA]</scope>
    <source>
        <strain evidence="2">WasteWater2</strain>
    </source>
</reference>
<evidence type="ECO:0000256" key="1">
    <source>
        <dbReference type="SAM" id="SignalP"/>
    </source>
</evidence>
<protein>
    <submittedName>
        <fullName evidence="2">Uncharacterized protein</fullName>
    </submittedName>
</protein>
<feature type="signal peptide" evidence="1">
    <location>
        <begin position="1"/>
        <end position="17"/>
    </location>
</feature>
<comment type="caution">
    <text evidence="2">The sequence shown here is derived from an EMBL/GenBank/DDBJ whole genome shotgun (WGS) entry which is preliminary data.</text>
</comment>
<dbReference type="GeneID" id="59292407"/>
<feature type="chain" id="PRO_5034707562" evidence="1">
    <location>
        <begin position="18"/>
        <end position="270"/>
    </location>
</feature>
<dbReference type="Proteomes" id="UP000578531">
    <property type="component" value="Unassembled WGS sequence"/>
</dbReference>